<proteinExistence type="predicted"/>
<organism evidence="1 2">
    <name type="scientific">Phormidesmis priestleyi Ana</name>
    <dbReference type="NCBI Taxonomy" id="1666911"/>
    <lineage>
        <taxon>Bacteria</taxon>
        <taxon>Bacillati</taxon>
        <taxon>Cyanobacteriota</taxon>
        <taxon>Cyanophyceae</taxon>
        <taxon>Leptolyngbyales</taxon>
        <taxon>Leptolyngbyaceae</taxon>
        <taxon>Phormidesmis</taxon>
    </lineage>
</organism>
<comment type="caution">
    <text evidence="1">The sequence shown here is derived from an EMBL/GenBank/DDBJ whole genome shotgun (WGS) entry which is preliminary data.</text>
</comment>
<evidence type="ECO:0000313" key="2">
    <source>
        <dbReference type="Proteomes" id="UP000050465"/>
    </source>
</evidence>
<protein>
    <recommendedName>
        <fullName evidence="3">BREX system P-loop protein BrxC</fullName>
    </recommendedName>
</protein>
<dbReference type="Proteomes" id="UP000050465">
    <property type="component" value="Unassembled WGS sequence"/>
</dbReference>
<sequence length="1209" mass="135941">MLLKDLFANDVTRDIPPVVYFHEQNPAKVAEEVGEYIITGGYPTDDPRWNYIKASGIHEQFVRLLAGLIEELQKGSPALPASWISGFYGSGKSSFAKLLGLALDGLALPNGEPLAEALLRRDDSPKAAELRENWQALKAQIDPIAVVFDIGAAARDDEQIHSVVKRQLQRRLGYCGDIHYVADHELKLEIEGEWARFLETAQQVLGEPWDRVKTSPVADEEFSQVLHEMNPALYTDPLSWYDSRAGANTGVGSSAEETTKAIAQMLQHRAPGKTLFVVVDEVSQYIFQNTNRMLALQSFVQALGQRLKGQVWLLATGQQKLEDSDDESNINKLKDRFPPKLRVHLAPTNIRDVVHKRLLKKRADQVGALADLFDQHRSDLKLHGYECESIAKESFLEVYPLLPGYVDLLMQITSNLRSRSTKAKGDDHAIRGLLQLLGELFREQQLGEQELGALITLDHIFDVQQSALDNDVQTTLMRLFAHEEVVADALAVRAAKAVALLELIQEQVPTTPMLVAQCLYSRIGLGNQTAEVTQALEKLRELSLLSYSEKTGYKIQSSAGQEWARERDRYTVTPDATSEIVAQKLKDLLGTAENPKYQGNGFRWAAYYSDGRQRQDERLQVPSELAVVTIDFRYVPKADNQADEWIKESANSSRIFWVVSKQDGLDGEIKRLVRSRYMLNRYDSRRSTLSESKRRLLSDEQSQSETLENRVKDAVAEAFVLAGEVYFRGRQIDRQQYGSGFASLLTRLAEGLLPDIYNRYVNVAVTTTELLQLLEQNLSGISYKFMAEGLGILALDEGKYVPTCEGEVPTRIEQYVLEERGISGSALLTHFGGPPYGYPADVVRACLAGLLRASKVQIRPGTGAEINSVRDPGARDVFTKAQDLKRADVLPPSDKGVTRRDLNAICQFFDRRLGEPLDRDKDIVADRVHERFREQAGRLRLLEQRYAQLPGRVALPESLQKLQKALEDCTRSRQVERTLLNTKRNLDVLDDGIYELGRSLSELLDEKVSAVQRAMTVQLHQVAQLRQVGRLRGIEHEVAALKLHFEVHQAKPWEEVAALLPAIEAIEAHYQQVRLSFIEQQEQTFEEVYGQLQYRLGYSTLTEEKAARVSSPLREALTNTTQAALQPPLIELKEPAQQRLYEAVRLANRYLDDAIAQETGTQTIEFSVTSLLSKREVSSVAEVDALLGRLRSELVDKLEGSADIRIRLI</sequence>
<name>A0A0P7ZSD0_9CYAN</name>
<evidence type="ECO:0008006" key="3">
    <source>
        <dbReference type="Google" id="ProtNLM"/>
    </source>
</evidence>
<dbReference type="NCBIfam" id="NF033441">
    <property type="entry name" value="BREX_BrxC"/>
    <property type="match status" value="1"/>
</dbReference>
<dbReference type="AlphaFoldDB" id="A0A0P7ZSD0"/>
<dbReference type="InterPro" id="IPR047679">
    <property type="entry name" value="BREX_BrxC"/>
</dbReference>
<accession>A0A0P7ZSD0</accession>
<gene>
    <name evidence="1" type="ORF">HLUCCA11_19925</name>
</gene>
<dbReference type="STRING" id="1666911.HLUCCA11_19925"/>
<reference evidence="1 2" key="1">
    <citation type="submission" date="2015-09" db="EMBL/GenBank/DDBJ databases">
        <title>Identification and resolution of microdiversity through metagenomic sequencing of parallel consortia.</title>
        <authorList>
            <person name="Nelson W.C."/>
            <person name="Romine M.F."/>
            <person name="Lindemann S.R."/>
        </authorList>
    </citation>
    <scope>NUCLEOTIDE SEQUENCE [LARGE SCALE GENOMIC DNA]</scope>
    <source>
        <strain evidence="1">Ana</strain>
    </source>
</reference>
<evidence type="ECO:0000313" key="1">
    <source>
        <dbReference type="EMBL" id="KPQ33031.1"/>
    </source>
</evidence>
<dbReference type="EMBL" id="LJZR01000040">
    <property type="protein sequence ID" value="KPQ33031.1"/>
    <property type="molecule type" value="Genomic_DNA"/>
</dbReference>